<gene>
    <name evidence="3" type="ORF">GCM10007053_00870</name>
</gene>
<dbReference type="AlphaFoldDB" id="A0A918XD04"/>
<comment type="caution">
    <text evidence="3">The sequence shown here is derived from an EMBL/GenBank/DDBJ whole genome shotgun (WGS) entry which is preliminary data.</text>
</comment>
<name>A0A918XD04_9GAMM</name>
<dbReference type="RefSeq" id="WP_189474159.1">
    <property type="nucleotide sequence ID" value="NZ_BMYM01000001.1"/>
</dbReference>
<reference evidence="3" key="1">
    <citation type="journal article" date="2014" name="Int. J. Syst. Evol. Microbiol.">
        <title>Complete genome sequence of Corynebacterium casei LMG S-19264T (=DSM 44701T), isolated from a smear-ripened cheese.</title>
        <authorList>
            <consortium name="US DOE Joint Genome Institute (JGI-PGF)"/>
            <person name="Walter F."/>
            <person name="Albersmeier A."/>
            <person name="Kalinowski J."/>
            <person name="Ruckert C."/>
        </authorList>
    </citation>
    <scope>NUCLEOTIDE SEQUENCE</scope>
    <source>
        <strain evidence="3">KCTC 23430</strain>
    </source>
</reference>
<sequence length="469" mass="52771">MNNRFRAAGFASLLMLTSQPLLAQPEGERIEELEQRLNQQQQLIVEQQRVLQELRGELDALKQQQSNESAIQTDVLIVENDTAVVVEPQPVQRSWTENIEIYGFAMADMIYDAKRVDPDWEDTLRVSTIPTADGQFGPDGNFVFSVRQSRLGIKSSWDTSFGEVTALLESELFGVGEDAGQTTPRLRHAWATVGNFGMGQYWSNFMDADVFPNTIDYWGPTGMVFYRNKQARYTIPLDNGEFAIALEDPDTALDVGKFRDECIDPVGESCESTFGDVFNRWNNVPDVSIRYRAETDWGHWQLAGIGRKLGFERRDTQDRDYELGWGLNASTVVRTTERDQLKLQLVYGEGIGNYLNDGGVDLAPRLATVEGNEAVAVPLLGIVAYYDHYWNDKWSSSVGWSTTRLDTTAGQADNEFKNGQIAQINLLHYPTEGVLMGGELIWGEREDIDGASFSDVRAQFSVKVNFPRP</sequence>
<evidence type="ECO:0000313" key="3">
    <source>
        <dbReference type="EMBL" id="GHD25296.1"/>
    </source>
</evidence>
<evidence type="ECO:0000256" key="1">
    <source>
        <dbReference type="SAM" id="Coils"/>
    </source>
</evidence>
<keyword evidence="1" id="KW-0175">Coiled coil</keyword>
<dbReference type="EMBL" id="BMYM01000001">
    <property type="protein sequence ID" value="GHD25296.1"/>
    <property type="molecule type" value="Genomic_DNA"/>
</dbReference>
<feature type="chain" id="PRO_5037964028" description="Porin" evidence="2">
    <location>
        <begin position="24"/>
        <end position="469"/>
    </location>
</feature>
<evidence type="ECO:0000313" key="4">
    <source>
        <dbReference type="Proteomes" id="UP000644693"/>
    </source>
</evidence>
<keyword evidence="4" id="KW-1185">Reference proteome</keyword>
<reference evidence="3" key="2">
    <citation type="submission" date="2020-09" db="EMBL/GenBank/DDBJ databases">
        <authorList>
            <person name="Sun Q."/>
            <person name="Kim S."/>
        </authorList>
    </citation>
    <scope>NUCLEOTIDE SEQUENCE</scope>
    <source>
        <strain evidence="3">KCTC 23430</strain>
    </source>
</reference>
<dbReference type="Pfam" id="PF19577">
    <property type="entry name" value="DcaP"/>
    <property type="match status" value="1"/>
</dbReference>
<dbReference type="Proteomes" id="UP000644693">
    <property type="component" value="Unassembled WGS sequence"/>
</dbReference>
<evidence type="ECO:0008006" key="5">
    <source>
        <dbReference type="Google" id="ProtNLM"/>
    </source>
</evidence>
<feature type="coiled-coil region" evidence="1">
    <location>
        <begin position="30"/>
        <end position="71"/>
    </location>
</feature>
<accession>A0A918XD04</accession>
<proteinExistence type="predicted"/>
<protein>
    <recommendedName>
        <fullName evidence="5">Porin</fullName>
    </recommendedName>
</protein>
<dbReference type="SUPFAM" id="SSF56935">
    <property type="entry name" value="Porins"/>
    <property type="match status" value="1"/>
</dbReference>
<evidence type="ECO:0000256" key="2">
    <source>
        <dbReference type="SAM" id="SignalP"/>
    </source>
</evidence>
<feature type="signal peptide" evidence="2">
    <location>
        <begin position="1"/>
        <end position="23"/>
    </location>
</feature>
<dbReference type="InterPro" id="IPR045748">
    <property type="entry name" value="DcaP"/>
</dbReference>
<organism evidence="3 4">
    <name type="scientific">Parahalioglobus pacificus</name>
    <dbReference type="NCBI Taxonomy" id="930806"/>
    <lineage>
        <taxon>Bacteria</taxon>
        <taxon>Pseudomonadati</taxon>
        <taxon>Pseudomonadota</taxon>
        <taxon>Gammaproteobacteria</taxon>
        <taxon>Cellvibrionales</taxon>
        <taxon>Halieaceae</taxon>
        <taxon>Parahalioglobus</taxon>
    </lineage>
</organism>
<keyword evidence="2" id="KW-0732">Signal</keyword>